<dbReference type="GO" id="GO:0035243">
    <property type="term" value="F:protein-arginine omega-N symmetric methyltransferase activity"/>
    <property type="evidence" value="ECO:0007669"/>
    <property type="project" value="UniProtKB-EC"/>
</dbReference>
<dbReference type="Proteomes" id="UP000789831">
    <property type="component" value="Unassembled WGS sequence"/>
</dbReference>
<evidence type="ECO:0000256" key="4">
    <source>
        <dbReference type="ARBA" id="ARBA00022679"/>
    </source>
</evidence>
<keyword evidence="9" id="KW-1185">Reference proteome</keyword>
<sequence>MSIYQYMKEVLMNPISGYYMKHEVFGVKGDFITSPEISQMFGELIGIWFVYQWQNLGKPKDVRIVEFGPGRGTLLDDMIRALQNFHECYNSISGIHLIEASPRLREVQREKLNPYIIKNNENREKNDLQESLTNTTYTVNAKKQAIQAGLNFYWHDAFEDVPDGWSMIIAHEFFDALPVYWFELTEKGWSELMIDIDETDQSPYHFRVIISPKRTPSLFILRTHLNNYNNNGNENLYKIGDRIEIAPDAWRVANQIAKSVNKNCGSSLIIDYGKNFVQGNTLRAIKQHKFVDLISRPGEADLSADVNFKLLNDACKGLVDTFGPITQAHFLHSMGISFRLKMLLEKTPPSRHQDLILSYKRLIDPIGMGNVYQVLAITPKSTPNPPAGGFQ</sequence>
<dbReference type="InterPro" id="IPR029063">
    <property type="entry name" value="SAM-dependent_MTases_sf"/>
</dbReference>
<dbReference type="Pfam" id="PF02636">
    <property type="entry name" value="Methyltransf_28"/>
    <property type="match status" value="1"/>
</dbReference>
<dbReference type="InterPro" id="IPR003788">
    <property type="entry name" value="NDUFAF7"/>
</dbReference>
<comment type="function">
    <text evidence="7">Arginine methyltransferase involved in the assembly or stability of mitochondrial NADH:ubiquinone oxidoreductase complex (complex I).</text>
</comment>
<evidence type="ECO:0000256" key="3">
    <source>
        <dbReference type="ARBA" id="ARBA00022603"/>
    </source>
</evidence>
<dbReference type="PANTHER" id="PTHR12049">
    <property type="entry name" value="PROTEIN ARGININE METHYLTRANSFERASE NDUFAF7, MITOCHONDRIAL"/>
    <property type="match status" value="1"/>
</dbReference>
<dbReference type="GO" id="GO:0032259">
    <property type="term" value="P:methylation"/>
    <property type="evidence" value="ECO:0007669"/>
    <property type="project" value="UniProtKB-KW"/>
</dbReference>
<organism evidence="8 9">
    <name type="scientific">Ambispora gerdemannii</name>
    <dbReference type="NCBI Taxonomy" id="144530"/>
    <lineage>
        <taxon>Eukaryota</taxon>
        <taxon>Fungi</taxon>
        <taxon>Fungi incertae sedis</taxon>
        <taxon>Mucoromycota</taxon>
        <taxon>Glomeromycotina</taxon>
        <taxon>Glomeromycetes</taxon>
        <taxon>Archaeosporales</taxon>
        <taxon>Ambisporaceae</taxon>
        <taxon>Ambispora</taxon>
    </lineage>
</organism>
<gene>
    <name evidence="8" type="ORF">AGERDE_LOCUS6676</name>
</gene>
<dbReference type="PANTHER" id="PTHR12049:SF7">
    <property type="entry name" value="PROTEIN ARGININE METHYLTRANSFERASE NDUFAF7, MITOCHONDRIAL"/>
    <property type="match status" value="1"/>
</dbReference>
<dbReference type="OrthoDB" id="5595109at2759"/>
<evidence type="ECO:0000256" key="6">
    <source>
        <dbReference type="ARBA" id="ARBA00048612"/>
    </source>
</evidence>
<keyword evidence="4 7" id="KW-0808">Transferase</keyword>
<comment type="caution">
    <text evidence="8">The sequence shown here is derived from an EMBL/GenBank/DDBJ whole genome shotgun (WGS) entry which is preliminary data.</text>
</comment>
<evidence type="ECO:0000256" key="5">
    <source>
        <dbReference type="ARBA" id="ARBA00023128"/>
    </source>
</evidence>
<comment type="similarity">
    <text evidence="2 7">Belongs to the NDUFAF7 family.</text>
</comment>
<name>A0A9N9B2N7_9GLOM</name>
<evidence type="ECO:0000256" key="2">
    <source>
        <dbReference type="ARBA" id="ARBA00005891"/>
    </source>
</evidence>
<keyword evidence="5 7" id="KW-0496">Mitochondrion</keyword>
<proteinExistence type="inferred from homology"/>
<dbReference type="EC" id="2.1.1.320" evidence="7"/>
<reference evidence="8" key="1">
    <citation type="submission" date="2021-06" db="EMBL/GenBank/DDBJ databases">
        <authorList>
            <person name="Kallberg Y."/>
            <person name="Tangrot J."/>
            <person name="Rosling A."/>
        </authorList>
    </citation>
    <scope>NUCLEOTIDE SEQUENCE</scope>
    <source>
        <strain evidence="8">MT106</strain>
    </source>
</reference>
<dbReference type="AlphaFoldDB" id="A0A9N9B2N7"/>
<dbReference type="SUPFAM" id="SSF53335">
    <property type="entry name" value="S-adenosyl-L-methionine-dependent methyltransferases"/>
    <property type="match status" value="1"/>
</dbReference>
<comment type="subcellular location">
    <subcellularLocation>
        <location evidence="1 7">Mitochondrion</location>
    </subcellularLocation>
</comment>
<evidence type="ECO:0000313" key="8">
    <source>
        <dbReference type="EMBL" id="CAG8551186.1"/>
    </source>
</evidence>
<comment type="catalytic activity">
    <reaction evidence="6 7">
        <text>L-arginyl-[protein] + 2 S-adenosyl-L-methionine = N(omega),N(omega)'-dimethyl-L-arginyl-[protein] + 2 S-adenosyl-L-homocysteine + 2 H(+)</text>
        <dbReference type="Rhea" id="RHEA:48108"/>
        <dbReference type="Rhea" id="RHEA-COMP:10532"/>
        <dbReference type="Rhea" id="RHEA-COMP:11992"/>
        <dbReference type="ChEBI" id="CHEBI:15378"/>
        <dbReference type="ChEBI" id="CHEBI:29965"/>
        <dbReference type="ChEBI" id="CHEBI:57856"/>
        <dbReference type="ChEBI" id="CHEBI:59789"/>
        <dbReference type="ChEBI" id="CHEBI:88221"/>
        <dbReference type="EC" id="2.1.1.320"/>
    </reaction>
</comment>
<dbReference type="GO" id="GO:0005739">
    <property type="term" value="C:mitochondrion"/>
    <property type="evidence" value="ECO:0007669"/>
    <property type="project" value="UniProtKB-SubCell"/>
</dbReference>
<dbReference type="GO" id="GO:0032981">
    <property type="term" value="P:mitochondrial respiratory chain complex I assembly"/>
    <property type="evidence" value="ECO:0007669"/>
    <property type="project" value="TreeGrafter"/>
</dbReference>
<accession>A0A9N9B2N7</accession>
<dbReference type="InterPro" id="IPR038375">
    <property type="entry name" value="NDUFAF7_sf"/>
</dbReference>
<evidence type="ECO:0000256" key="1">
    <source>
        <dbReference type="ARBA" id="ARBA00004173"/>
    </source>
</evidence>
<dbReference type="Gene3D" id="3.40.50.12710">
    <property type="match status" value="1"/>
</dbReference>
<evidence type="ECO:0000256" key="7">
    <source>
        <dbReference type="RuleBase" id="RU364114"/>
    </source>
</evidence>
<dbReference type="EMBL" id="CAJVPL010001076">
    <property type="protein sequence ID" value="CAG8551186.1"/>
    <property type="molecule type" value="Genomic_DNA"/>
</dbReference>
<keyword evidence="3 7" id="KW-0489">Methyltransferase</keyword>
<evidence type="ECO:0000313" key="9">
    <source>
        <dbReference type="Proteomes" id="UP000789831"/>
    </source>
</evidence>
<protein>
    <recommendedName>
        <fullName evidence="7">Protein arginine methyltransferase NDUFAF7</fullName>
        <ecNumber evidence="7">2.1.1.320</ecNumber>
    </recommendedName>
</protein>